<evidence type="ECO:0000256" key="1">
    <source>
        <dbReference type="ARBA" id="ARBA00004141"/>
    </source>
</evidence>
<dbReference type="Pfam" id="PF03600">
    <property type="entry name" value="CitMHS"/>
    <property type="match status" value="1"/>
</dbReference>
<evidence type="ECO:0000256" key="8">
    <source>
        <dbReference type="SAM" id="Phobius"/>
    </source>
</evidence>
<evidence type="ECO:0000256" key="5">
    <source>
        <dbReference type="ARBA" id="ARBA00022989"/>
    </source>
</evidence>
<proteinExistence type="predicted"/>
<dbReference type="OMA" id="AIFEYTH"/>
<comment type="subcellular location">
    <subcellularLocation>
        <location evidence="1">Membrane</location>
        <topology evidence="1">Multi-pass membrane protein</topology>
    </subcellularLocation>
</comment>
<reference evidence="10" key="1">
    <citation type="submission" date="2021-02" db="EMBL/GenBank/DDBJ databases">
        <authorList>
            <person name="Dougan E. K."/>
            <person name="Rhodes N."/>
            <person name="Thang M."/>
            <person name="Chan C."/>
        </authorList>
    </citation>
    <scope>NUCLEOTIDE SEQUENCE</scope>
</reference>
<evidence type="ECO:0000313" key="10">
    <source>
        <dbReference type="EMBL" id="CAE8584337.1"/>
    </source>
</evidence>
<feature type="region of interest" description="Disordered" evidence="7">
    <location>
        <begin position="1"/>
        <end position="26"/>
    </location>
</feature>
<dbReference type="EMBL" id="CAJNNV010001117">
    <property type="protein sequence ID" value="CAE8584337.1"/>
    <property type="molecule type" value="Genomic_DNA"/>
</dbReference>
<protein>
    <recommendedName>
        <fullName evidence="9">SPX domain-containing protein</fullName>
    </recommendedName>
</protein>
<dbReference type="Proteomes" id="UP000654075">
    <property type="component" value="Unassembled WGS sequence"/>
</dbReference>
<evidence type="ECO:0000259" key="9">
    <source>
        <dbReference type="PROSITE" id="PS51382"/>
    </source>
</evidence>
<keyword evidence="4" id="KW-0677">Repeat</keyword>
<dbReference type="InterPro" id="IPR004331">
    <property type="entry name" value="SPX_dom"/>
</dbReference>
<accession>A0A813D8T6</accession>
<dbReference type="GO" id="GO:0055085">
    <property type="term" value="P:transmembrane transport"/>
    <property type="evidence" value="ECO:0007669"/>
    <property type="project" value="InterPro"/>
</dbReference>
<keyword evidence="6 8" id="KW-0472">Membrane</keyword>
<feature type="transmembrane region" description="Helical" evidence="8">
    <location>
        <begin position="482"/>
        <end position="501"/>
    </location>
</feature>
<keyword evidence="12" id="KW-1185">Reference proteome</keyword>
<comment type="caution">
    <text evidence="10">The sequence shown here is derived from an EMBL/GenBank/DDBJ whole genome shotgun (WGS) entry which is preliminary data.</text>
</comment>
<feature type="transmembrane region" description="Helical" evidence="8">
    <location>
        <begin position="894"/>
        <end position="922"/>
    </location>
</feature>
<keyword evidence="5 8" id="KW-1133">Transmembrane helix</keyword>
<dbReference type="InterPro" id="IPR051679">
    <property type="entry name" value="DASS-Related_Transporters"/>
</dbReference>
<feature type="transmembrane region" description="Helical" evidence="8">
    <location>
        <begin position="804"/>
        <end position="826"/>
    </location>
</feature>
<feature type="transmembrane region" description="Helical" evidence="8">
    <location>
        <begin position="526"/>
        <end position="549"/>
    </location>
</feature>
<feature type="transmembrane region" description="Helical" evidence="8">
    <location>
        <begin position="934"/>
        <end position="955"/>
    </location>
</feature>
<evidence type="ECO:0000313" key="12">
    <source>
        <dbReference type="Proteomes" id="UP000654075"/>
    </source>
</evidence>
<dbReference type="CDD" id="cd14447">
    <property type="entry name" value="SPX"/>
    <property type="match status" value="1"/>
</dbReference>
<feature type="transmembrane region" description="Helical" evidence="8">
    <location>
        <begin position="975"/>
        <end position="994"/>
    </location>
</feature>
<feature type="domain" description="SPX" evidence="9">
    <location>
        <begin position="82"/>
        <end position="214"/>
    </location>
</feature>
<dbReference type="InterPro" id="IPR004680">
    <property type="entry name" value="Cit_transptr-like_dom"/>
</dbReference>
<dbReference type="EMBL" id="CAJNNV010029734">
    <property type="protein sequence ID" value="CAE8629896.1"/>
    <property type="molecule type" value="Genomic_DNA"/>
</dbReference>
<dbReference type="GO" id="GO:0005886">
    <property type="term" value="C:plasma membrane"/>
    <property type="evidence" value="ECO:0007669"/>
    <property type="project" value="TreeGrafter"/>
</dbReference>
<dbReference type="OrthoDB" id="442352at2759"/>
<evidence type="ECO:0000256" key="3">
    <source>
        <dbReference type="ARBA" id="ARBA00022692"/>
    </source>
</evidence>
<name>A0A813D8T6_POLGL</name>
<dbReference type="AlphaFoldDB" id="A0A813D8T6"/>
<organism evidence="10 12">
    <name type="scientific">Polarella glacialis</name>
    <name type="common">Dinoflagellate</name>
    <dbReference type="NCBI Taxonomy" id="89957"/>
    <lineage>
        <taxon>Eukaryota</taxon>
        <taxon>Sar</taxon>
        <taxon>Alveolata</taxon>
        <taxon>Dinophyceae</taxon>
        <taxon>Suessiales</taxon>
        <taxon>Suessiaceae</taxon>
        <taxon>Polarella</taxon>
    </lineage>
</organism>
<evidence type="ECO:0000313" key="11">
    <source>
        <dbReference type="EMBL" id="CAE8629896.1"/>
    </source>
</evidence>
<keyword evidence="2" id="KW-0813">Transport</keyword>
<dbReference type="PROSITE" id="PS51382">
    <property type="entry name" value="SPX"/>
    <property type="match status" value="1"/>
</dbReference>
<evidence type="ECO:0000256" key="7">
    <source>
        <dbReference type="SAM" id="MobiDB-lite"/>
    </source>
</evidence>
<feature type="compositionally biased region" description="Low complexity" evidence="7">
    <location>
        <begin position="245"/>
        <end position="262"/>
    </location>
</feature>
<gene>
    <name evidence="10" type="ORF">PGLA1383_LOCUS3271</name>
    <name evidence="11" type="ORF">PGLA1383_LOCUS46296</name>
</gene>
<feature type="region of interest" description="Disordered" evidence="7">
    <location>
        <begin position="243"/>
        <end position="277"/>
    </location>
</feature>
<feature type="compositionally biased region" description="Low complexity" evidence="7">
    <location>
        <begin position="10"/>
        <end position="26"/>
    </location>
</feature>
<evidence type="ECO:0000256" key="6">
    <source>
        <dbReference type="ARBA" id="ARBA00023136"/>
    </source>
</evidence>
<evidence type="ECO:0000256" key="2">
    <source>
        <dbReference type="ARBA" id="ARBA00022448"/>
    </source>
</evidence>
<sequence length="995" mass="108790">MDHDLTDMVTTATGSGGSARSSPSSDARCLSRGFGEGGVKISIQYRAVCSDADMFDEARPTYSGCVLHMVSTCGLDLIHNTMKFTDVLDEGMRVKWRSYYINYRGLRERIEEMEADPSCSNLEFLRMLKAQVQKALKFYDSTEARLQEEVRTLVAGTAQGRSSGTDRDEESHRSLEFEIESLSNYASLNKEAIRKIAKKYDRRCGKSKTMQADILDTLQNSHLASGTERLQTLLDILSQDTAISQQQQQQPQEDLEHPLLQPVPVPRSRSRSSGSSSVMDFVFQKHERPKMRAIEGPKSFRNLILHQSFRLRSDSWLKQARRLTASPEVLYPVAIMLLSLALAYWNPTPDLDAKSYFTVFVTLEALYLLLQQRPPDVTLMGATLVLRVAGVIDDVDAWGGFSNQIVLSVAALGIVSAGVHETGVIEHLFLGVLGRPKTYEMAILRLSLPAMLLSASISNTCVMGVLIPVIEKWCVEIKMHPALFVMPMSYIMLISGTFAIFSTSSNLITQGLLISRGLEPFGTFELGPLCCACSAVSLIYTMFAVPLVLSRFMAPTDGGGEELAANGTLARARDSGGKLFVANLQVSGEVLDGNSLAESGLTHLLSHGIADIVRLERMGVEVPRDKISEATTLQLYDLLWVWSTVDAIQDLLECPWVTFMALDAGYEQNHRHESRAIVEVVLDGQCPLIKERMISTKELDLAYAANCIAVRPCSMQHFQKPEAQAEEVRAFVSGMRLPVTADGQDRAYKFRTGDNLLLDVPRNFCSSYRNSPHFAVVRLLVGKDEDETSKDGVMAARDTAGRNMFISGALLVLMIAVVASGTFPLLEASLLTSFALVGSGCLPQQQAFQAINLRTILTIVGAFGIGKAVGKTNVAKVLGLCLCQLLEPLGKKGLLAGIFTATVGLGVVFHATAVVILMFPVCLEMSNNNNSIPLHQAMAVLMVGASNQLLSPVSYQTNIMAFASGHYTFWDFPKVGLGMTVLVGAVCVALVDVLV</sequence>
<evidence type="ECO:0000256" key="4">
    <source>
        <dbReference type="ARBA" id="ARBA00022737"/>
    </source>
</evidence>
<dbReference type="PANTHER" id="PTHR43652:SF2">
    <property type="entry name" value="BASIC AMINO ACID ANTIPORTER YFCC-RELATED"/>
    <property type="match status" value="1"/>
</dbReference>
<keyword evidence="3 8" id="KW-0812">Transmembrane</keyword>
<dbReference type="PANTHER" id="PTHR43652">
    <property type="entry name" value="BASIC AMINO ACID ANTIPORTER YFCC-RELATED"/>
    <property type="match status" value="1"/>
</dbReference>
<feature type="transmembrane region" description="Helical" evidence="8">
    <location>
        <begin position="450"/>
        <end position="470"/>
    </location>
</feature>